<accession>A0A5D2A5T2</accession>
<organism evidence="2 3">
    <name type="scientific">Gossypium darwinii</name>
    <name type="common">Darwin's cotton</name>
    <name type="synonym">Gossypium barbadense var. darwinii</name>
    <dbReference type="NCBI Taxonomy" id="34276"/>
    <lineage>
        <taxon>Eukaryota</taxon>
        <taxon>Viridiplantae</taxon>
        <taxon>Streptophyta</taxon>
        <taxon>Embryophyta</taxon>
        <taxon>Tracheophyta</taxon>
        <taxon>Spermatophyta</taxon>
        <taxon>Magnoliopsida</taxon>
        <taxon>eudicotyledons</taxon>
        <taxon>Gunneridae</taxon>
        <taxon>Pentapetalae</taxon>
        <taxon>rosids</taxon>
        <taxon>malvids</taxon>
        <taxon>Malvales</taxon>
        <taxon>Malvaceae</taxon>
        <taxon>Malvoideae</taxon>
        <taxon>Gossypium</taxon>
    </lineage>
</organism>
<dbReference type="AlphaFoldDB" id="A0A5D2A5T2"/>
<keyword evidence="1" id="KW-0812">Transmembrane</keyword>
<proteinExistence type="predicted"/>
<evidence type="ECO:0000313" key="2">
    <source>
        <dbReference type="EMBL" id="TYG39045.1"/>
    </source>
</evidence>
<name>A0A5D2A5T2_GOSDA</name>
<evidence type="ECO:0000313" key="3">
    <source>
        <dbReference type="Proteomes" id="UP000323506"/>
    </source>
</evidence>
<dbReference type="Proteomes" id="UP000323506">
    <property type="component" value="Chromosome D13"/>
</dbReference>
<sequence length="125" mass="14660">MLISIVHPSAVQRIVPRISVFLLVEIIGKIWLRVRIVIVHVVIKIVYLQVTETLALWFQIVIVRPLTQIQFLMMMKGLSLTHREKRRMAPLFSLAKLMKMVRENLLMQNRDLMFSQSNQKPSKVL</sequence>
<feature type="transmembrane region" description="Helical" evidence="1">
    <location>
        <begin position="56"/>
        <end position="78"/>
    </location>
</feature>
<protein>
    <submittedName>
        <fullName evidence="2">Uncharacterized protein</fullName>
    </submittedName>
</protein>
<evidence type="ECO:0000256" key="1">
    <source>
        <dbReference type="SAM" id="Phobius"/>
    </source>
</evidence>
<keyword evidence="1" id="KW-0472">Membrane</keyword>
<reference evidence="2 3" key="1">
    <citation type="submission" date="2019-06" db="EMBL/GenBank/DDBJ databases">
        <title>WGS assembly of Gossypium darwinii.</title>
        <authorList>
            <person name="Chen Z.J."/>
            <person name="Sreedasyam A."/>
            <person name="Ando A."/>
            <person name="Song Q."/>
            <person name="De L."/>
            <person name="Hulse-Kemp A."/>
            <person name="Ding M."/>
            <person name="Ye W."/>
            <person name="Kirkbride R."/>
            <person name="Jenkins J."/>
            <person name="Plott C."/>
            <person name="Lovell J."/>
            <person name="Lin Y.-M."/>
            <person name="Vaughn R."/>
            <person name="Liu B."/>
            <person name="Li W."/>
            <person name="Simpson S."/>
            <person name="Scheffler B."/>
            <person name="Saski C."/>
            <person name="Grover C."/>
            <person name="Hu G."/>
            <person name="Conover J."/>
            <person name="Carlson J."/>
            <person name="Shu S."/>
            <person name="Boston L."/>
            <person name="Williams M."/>
            <person name="Peterson D."/>
            <person name="Mcgee K."/>
            <person name="Jones D."/>
            <person name="Wendel J."/>
            <person name="Stelly D."/>
            <person name="Grimwood J."/>
            <person name="Schmutz J."/>
        </authorList>
    </citation>
    <scope>NUCLEOTIDE SEQUENCE [LARGE SCALE GENOMIC DNA]</scope>
    <source>
        <strain evidence="2">1808015.09</strain>
    </source>
</reference>
<keyword evidence="1" id="KW-1133">Transmembrane helix</keyword>
<keyword evidence="3" id="KW-1185">Reference proteome</keyword>
<dbReference type="EMBL" id="CM017713">
    <property type="protein sequence ID" value="TYG39045.1"/>
    <property type="molecule type" value="Genomic_DNA"/>
</dbReference>
<gene>
    <name evidence="2" type="ORF">ES288_D13G272100v1</name>
</gene>